<feature type="compositionally biased region" description="Polar residues" evidence="8">
    <location>
        <begin position="625"/>
        <end position="634"/>
    </location>
</feature>
<feature type="transmembrane region" description="Helical" evidence="9">
    <location>
        <begin position="204"/>
        <end position="229"/>
    </location>
</feature>
<evidence type="ECO:0000313" key="10">
    <source>
        <dbReference type="EMBL" id="KAH0551810.1"/>
    </source>
</evidence>
<organism evidence="10 11">
    <name type="scientific">Cotesia glomerata</name>
    <name type="common">Lepidopteran parasitic wasp</name>
    <name type="synonym">Apanteles glomeratus</name>
    <dbReference type="NCBI Taxonomy" id="32391"/>
    <lineage>
        <taxon>Eukaryota</taxon>
        <taxon>Metazoa</taxon>
        <taxon>Ecdysozoa</taxon>
        <taxon>Arthropoda</taxon>
        <taxon>Hexapoda</taxon>
        <taxon>Insecta</taxon>
        <taxon>Pterygota</taxon>
        <taxon>Neoptera</taxon>
        <taxon>Endopterygota</taxon>
        <taxon>Hymenoptera</taxon>
        <taxon>Apocrita</taxon>
        <taxon>Ichneumonoidea</taxon>
        <taxon>Braconidae</taxon>
        <taxon>Microgastrinae</taxon>
        <taxon>Cotesia</taxon>
    </lineage>
</organism>
<dbReference type="PANTHER" id="PTHR22730">
    <property type="entry name" value="PROMININ PROM PROTEIN"/>
    <property type="match status" value="1"/>
</dbReference>
<keyword evidence="11" id="KW-1185">Reference proteome</keyword>
<comment type="subcellular location">
    <subcellularLocation>
        <location evidence="1">Membrane</location>
        <topology evidence="1">Multi-pass membrane protein</topology>
    </subcellularLocation>
</comment>
<evidence type="ECO:0000256" key="5">
    <source>
        <dbReference type="ARBA" id="ARBA00023136"/>
    </source>
</evidence>
<keyword evidence="6" id="KW-0325">Glycoprotein</keyword>
<keyword evidence="5 9" id="KW-0472">Membrane</keyword>
<evidence type="ECO:0000256" key="1">
    <source>
        <dbReference type="ARBA" id="ARBA00004141"/>
    </source>
</evidence>
<dbReference type="EMBL" id="JAHXZJ010001492">
    <property type="protein sequence ID" value="KAH0551810.1"/>
    <property type="molecule type" value="Genomic_DNA"/>
</dbReference>
<keyword evidence="4 9" id="KW-1133">Transmembrane helix</keyword>
<feature type="compositionally biased region" description="Basic and acidic residues" evidence="8">
    <location>
        <begin position="613"/>
        <end position="624"/>
    </location>
</feature>
<feature type="transmembrane region" description="Helical" evidence="9">
    <location>
        <begin position="992"/>
        <end position="1017"/>
    </location>
</feature>
<comment type="similarity">
    <text evidence="2">Belongs to the prominin family.</text>
</comment>
<dbReference type="Proteomes" id="UP000826195">
    <property type="component" value="Unassembled WGS sequence"/>
</dbReference>
<dbReference type="PANTHER" id="PTHR22730:SF1">
    <property type="entry name" value="PROMININ-LIKE PROTEIN"/>
    <property type="match status" value="1"/>
</dbReference>
<feature type="compositionally biased region" description="Acidic residues" evidence="8">
    <location>
        <begin position="635"/>
        <end position="651"/>
    </location>
</feature>
<accession>A0AAV7II37</accession>
<feature type="transmembrane region" description="Helical" evidence="9">
    <location>
        <begin position="241"/>
        <end position="266"/>
    </location>
</feature>
<sequence length="1358" mass="154311">MKIEKGVVIAESDDALTKTTRLGEWAFLLTVITPSSIEAHKSRVKVILISILLHVCLLLHVNAADNFNSEYIYQDETLNFNNYNNNYDTNYNLTTIITPLGVQESSLISFDGNENLTAGMDSHKMDDDLNIHKQVLQFPKIPYNQDFHISEVIKSANYSFYFNFLHVFIQFVQPYDIPSDLLKDILENRVTTSKLITESMHMEVGLLILVGVCSILACVIPGTELWLACRPIREDYKPTQYPGFLTFVLYILAFILGLGMGILILFNELTNMGMEKIPKTIDQAIDDLNNYHSGTTVQFRKCLTRSLDVASEAIMADLDNIDELLGKPVQIELSYETGLENTLTQLLDVANGSVSAYYTVYSDLDSFKTVDNISNEAIDNNIQTTLSDLIKTLIYRKSANYQQPSSNHKSLATNDDKKVLSDLFSSLVDKEAANLEEPTPKHQDPAASDDKAGTSELIMVVNAAESDKIKENLASDNDKAIKDLIKLLVDKKEANAEETLNFVISESDTAINDPKVGNFEILALNHQDLAISDDKKIFNKVMAALSNGETHIEEPASDYQNLAAIDDDDGDVIIVVNVAKSANPAIVEGNTDISTINNLIETFVDAKAADLDKKPSKDDEDVKNKVSSVKLITNNDDDDDEDDDDDDDDDEERAVNDLLKALVSPKIANFQEPDLDLQNLILNDDVKSMGDFVETINVLKIANLQGNPTDNTKQITSKKENIIDDNFKKLSSFEYYPDIIKDLGNDLKVASDQEKGDYNLDKDFFYDIDEPVGYEYYPVVAEKVDDKKSTSQDIGANANNLIKNAETAKELTAELSNELNGIKRDLEKVISSCSNPQDRLLCSTINTNGLVINFQINKILRDERLLRLRSINRDNLTEDARRARGEYLYVPHHISRSTLDIKNQIRRELSLIRGRLFDETRNLESSNSHFNRKIESIKKYIHRDVVPYILEFEETRWLSGIATVILVFFVWILLVSALICRCTSSDNKIRTTLLCGSFFNCIISILLWLIMILMIFISTHTELILCRALEGDRNYKTLETIIESKHFLGKPLEMSLKDFIEKCEENEGVYPTYLLDNQKKLEEITDYWKWSGLTEVLSVLKADLKGLKILTSSFEGKLDSLMFACEANLTSYRTIVRGSVVSRDIIALSEQIFNIARQINDRRASRELEAIGTSMRSLMIKKVKPLALIQDTIVDQLITLDIKLQPYQQRLNDTFVHLKSVQYYIDVQGEFFAQLKTKHYVERLNNYLDQWRKHVLTEMKFGIAKCRPLYNILQGFKILICQDILGPLDTFWFIIFLSIIIMMITTPIQHVLACVFKKFDKIIVFTPNRRRESTETIVIDRGNWRTPDPPPLPRRDDW</sequence>
<reference evidence="10 11" key="1">
    <citation type="journal article" date="2021" name="J. Hered.">
        <title>A chromosome-level genome assembly of the parasitoid wasp, Cotesia glomerata (Hymenoptera: Braconidae).</title>
        <authorList>
            <person name="Pinto B.J."/>
            <person name="Weis J.J."/>
            <person name="Gamble T."/>
            <person name="Ode P.J."/>
            <person name="Paul R."/>
            <person name="Zaspel J.M."/>
        </authorList>
    </citation>
    <scope>NUCLEOTIDE SEQUENCE [LARGE SCALE GENOMIC DNA]</scope>
    <source>
        <strain evidence="10">CgM1</strain>
    </source>
</reference>
<evidence type="ECO:0000256" key="4">
    <source>
        <dbReference type="ARBA" id="ARBA00022989"/>
    </source>
</evidence>
<feature type="transmembrane region" description="Helical" evidence="9">
    <location>
        <begin position="957"/>
        <end position="980"/>
    </location>
</feature>
<dbReference type="InterPro" id="IPR008795">
    <property type="entry name" value="Prominin"/>
</dbReference>
<evidence type="ECO:0008006" key="12">
    <source>
        <dbReference type="Google" id="ProtNLM"/>
    </source>
</evidence>
<keyword evidence="7" id="KW-0175">Coiled coil</keyword>
<evidence type="ECO:0000256" key="2">
    <source>
        <dbReference type="ARBA" id="ARBA00006058"/>
    </source>
</evidence>
<evidence type="ECO:0000256" key="8">
    <source>
        <dbReference type="SAM" id="MobiDB-lite"/>
    </source>
</evidence>
<dbReference type="GO" id="GO:0016020">
    <property type="term" value="C:membrane"/>
    <property type="evidence" value="ECO:0007669"/>
    <property type="project" value="UniProtKB-SubCell"/>
</dbReference>
<comment type="caution">
    <text evidence="10">The sequence shown here is derived from an EMBL/GenBank/DDBJ whole genome shotgun (WGS) entry which is preliminary data.</text>
</comment>
<name>A0AAV7II37_COTGL</name>
<feature type="region of interest" description="Disordered" evidence="8">
    <location>
        <begin position="433"/>
        <end position="452"/>
    </location>
</feature>
<evidence type="ECO:0000256" key="6">
    <source>
        <dbReference type="ARBA" id="ARBA00023180"/>
    </source>
</evidence>
<evidence type="ECO:0000256" key="7">
    <source>
        <dbReference type="SAM" id="Coils"/>
    </source>
</evidence>
<proteinExistence type="inferred from homology"/>
<feature type="transmembrane region" description="Helical" evidence="9">
    <location>
        <begin position="1291"/>
        <end position="1316"/>
    </location>
</feature>
<protein>
    <recommendedName>
        <fullName evidence="12">Prominin-1-A</fullName>
    </recommendedName>
</protein>
<evidence type="ECO:0000313" key="11">
    <source>
        <dbReference type="Proteomes" id="UP000826195"/>
    </source>
</evidence>
<evidence type="ECO:0000256" key="3">
    <source>
        <dbReference type="ARBA" id="ARBA00022692"/>
    </source>
</evidence>
<feature type="region of interest" description="Disordered" evidence="8">
    <location>
        <begin position="613"/>
        <end position="651"/>
    </location>
</feature>
<evidence type="ECO:0000256" key="9">
    <source>
        <dbReference type="SAM" id="Phobius"/>
    </source>
</evidence>
<gene>
    <name evidence="10" type="ORF">KQX54_001602</name>
</gene>
<dbReference type="Pfam" id="PF05478">
    <property type="entry name" value="Prominin"/>
    <property type="match status" value="2"/>
</dbReference>
<keyword evidence="3 9" id="KW-0812">Transmembrane</keyword>
<feature type="coiled-coil region" evidence="7">
    <location>
        <begin position="798"/>
        <end position="825"/>
    </location>
</feature>